<sequence>MEDIPEAVLNAITELKKGHNHHIEVHKRGEYYYLFETTSKWMAEAQARKKFSLYIGKVSSTGKLIQPIRKRDSTKGMRNLDEYMNTSNWEERERIRQHNEISLLKELSTNPRDSVSQISERLGLSYSVVYPWIKRLEEKYGIHYTIEHVFLNNFGFYRFFAVAKFTGKRPDPEALKKIIEGNKHMQLAFLTRGAYDLFIFFLAPDPVSAENMIYALRLEPVLADCSGIWYSSYFTQGMGYIPLREEFFDLLKERIWSRTKEQPRRKLGQIFLREFATLKELNSNGMADFSEIDKKYGLKKGSAQYTYHKLIEDNMIFRATLTMDKPPIKDTAVIMVTQIDIGKINARRREWLTDVIWEKDTPLNKYIFNGDVGSPYGVIRIAPIYNDGELEKLENNILNISKGIEIGSSIISKMLVGRLGYRKIDTTKTWTYEALSKENESQGSNPKSR</sequence>
<dbReference type="InterPro" id="IPR036390">
    <property type="entry name" value="WH_DNA-bd_sf"/>
</dbReference>
<reference evidence="1" key="1">
    <citation type="submission" date="2013-08" db="EMBL/GenBank/DDBJ databases">
        <authorList>
            <person name="Mendez C."/>
            <person name="Richter M."/>
            <person name="Ferrer M."/>
            <person name="Sanchez J."/>
        </authorList>
    </citation>
    <scope>NUCLEOTIDE SEQUENCE</scope>
</reference>
<dbReference type="SUPFAM" id="SSF46785">
    <property type="entry name" value="Winged helix' DNA-binding domain"/>
    <property type="match status" value="1"/>
</dbReference>
<dbReference type="EMBL" id="AUZZ01008641">
    <property type="protein sequence ID" value="EQD36914.1"/>
    <property type="molecule type" value="Genomic_DNA"/>
</dbReference>
<dbReference type="InterPro" id="IPR036388">
    <property type="entry name" value="WH-like_DNA-bd_sf"/>
</dbReference>
<evidence type="ECO:0000313" key="1">
    <source>
        <dbReference type="EMBL" id="EQD36914.1"/>
    </source>
</evidence>
<name>T1A7N4_9ZZZZ</name>
<reference evidence="1" key="2">
    <citation type="journal article" date="2014" name="ISME J.">
        <title>Microbial stratification in low pH oxic and suboxic macroscopic growths along an acid mine drainage.</title>
        <authorList>
            <person name="Mendez-Garcia C."/>
            <person name="Mesa V."/>
            <person name="Sprenger R.R."/>
            <person name="Richter M."/>
            <person name="Diez M.S."/>
            <person name="Solano J."/>
            <person name="Bargiela R."/>
            <person name="Golyshina O.V."/>
            <person name="Manteca A."/>
            <person name="Ramos J.L."/>
            <person name="Gallego J.R."/>
            <person name="Llorente I."/>
            <person name="Martins Dos Santos V.A."/>
            <person name="Jensen O.N."/>
            <person name="Pelaez A.I."/>
            <person name="Sanchez J."/>
            <person name="Ferrer M."/>
        </authorList>
    </citation>
    <scope>NUCLEOTIDE SEQUENCE</scope>
</reference>
<dbReference type="AlphaFoldDB" id="T1A7N4"/>
<dbReference type="Gene3D" id="1.10.10.10">
    <property type="entry name" value="Winged helix-like DNA-binding domain superfamily/Winged helix DNA-binding domain"/>
    <property type="match status" value="1"/>
</dbReference>
<proteinExistence type="predicted"/>
<comment type="caution">
    <text evidence="1">The sequence shown here is derived from an EMBL/GenBank/DDBJ whole genome shotgun (WGS) entry which is preliminary data.</text>
</comment>
<protein>
    <submittedName>
        <fullName evidence="1">Transcriptional regulator, AsnC family</fullName>
    </submittedName>
</protein>
<accession>T1A7N4</accession>
<organism evidence="1">
    <name type="scientific">mine drainage metagenome</name>
    <dbReference type="NCBI Taxonomy" id="410659"/>
    <lineage>
        <taxon>unclassified sequences</taxon>
        <taxon>metagenomes</taxon>
        <taxon>ecological metagenomes</taxon>
    </lineage>
</organism>
<gene>
    <name evidence="1" type="ORF">B2A_11974</name>
</gene>